<evidence type="ECO:0000313" key="4">
    <source>
        <dbReference type="Proteomes" id="UP000076863"/>
    </source>
</evidence>
<dbReference type="EMBL" id="AZHA01000029">
    <property type="protein sequence ID" value="OAA37818.1"/>
    <property type="molecule type" value="Genomic_DNA"/>
</dbReference>
<comment type="caution">
    <text evidence="3">The sequence shown here is derived from an EMBL/GenBank/DDBJ whole genome shotgun (WGS) entry which is preliminary data.</text>
</comment>
<dbReference type="PANTHER" id="PTHR35043">
    <property type="entry name" value="TRANSCRIPTION FACTOR DOMAIN-CONTAINING PROTEIN"/>
    <property type="match status" value="1"/>
</dbReference>
<accession>A0A166ZDT2</accession>
<proteinExistence type="predicted"/>
<dbReference type="AlphaFoldDB" id="A0A166ZDT2"/>
<name>A0A166ZDT2_9HYPO</name>
<reference evidence="3 4" key="1">
    <citation type="journal article" date="2016" name="Genome Biol. Evol.">
        <title>Divergent and convergent evolution of fungal pathogenicity.</title>
        <authorList>
            <person name="Shang Y."/>
            <person name="Xiao G."/>
            <person name="Zheng P."/>
            <person name="Cen K."/>
            <person name="Zhan S."/>
            <person name="Wang C."/>
        </authorList>
    </citation>
    <scope>NUCLEOTIDE SEQUENCE [LARGE SCALE GENOMIC DNA]</scope>
    <source>
        <strain evidence="3 4">RCEF 3172</strain>
    </source>
</reference>
<evidence type="ECO:0000313" key="3">
    <source>
        <dbReference type="EMBL" id="OAA37818.1"/>
    </source>
</evidence>
<dbReference type="Proteomes" id="UP000076863">
    <property type="component" value="Unassembled WGS sequence"/>
</dbReference>
<feature type="transmembrane region" description="Helical" evidence="1">
    <location>
        <begin position="301"/>
        <end position="319"/>
    </location>
</feature>
<feature type="transmembrane region" description="Helical" evidence="1">
    <location>
        <begin position="420"/>
        <end position="442"/>
    </location>
</feature>
<feature type="chain" id="PRO_5007883150" evidence="2">
    <location>
        <begin position="21"/>
        <end position="644"/>
    </location>
</feature>
<protein>
    <submittedName>
        <fullName evidence="3">Uncharacterized protein</fullName>
    </submittedName>
</protein>
<dbReference type="OrthoDB" id="3061561at2759"/>
<keyword evidence="4" id="KW-1185">Reference proteome</keyword>
<organism evidence="3 4">
    <name type="scientific">Beauveria brongniartii RCEF 3172</name>
    <dbReference type="NCBI Taxonomy" id="1081107"/>
    <lineage>
        <taxon>Eukaryota</taxon>
        <taxon>Fungi</taxon>
        <taxon>Dikarya</taxon>
        <taxon>Ascomycota</taxon>
        <taxon>Pezizomycotina</taxon>
        <taxon>Sordariomycetes</taxon>
        <taxon>Hypocreomycetidae</taxon>
        <taxon>Hypocreales</taxon>
        <taxon>Cordycipitaceae</taxon>
        <taxon>Beauveria</taxon>
        <taxon>Beauveria brongniartii</taxon>
    </lineage>
</organism>
<feature type="transmembrane region" description="Helical" evidence="1">
    <location>
        <begin position="83"/>
        <end position="102"/>
    </location>
</feature>
<feature type="transmembrane region" description="Helical" evidence="1">
    <location>
        <begin position="599"/>
        <end position="621"/>
    </location>
</feature>
<evidence type="ECO:0000256" key="2">
    <source>
        <dbReference type="SAM" id="SignalP"/>
    </source>
</evidence>
<dbReference type="PANTHER" id="PTHR35043:SF8">
    <property type="entry name" value="DUF4220 DOMAIN-CONTAINING PROTEIN"/>
    <property type="match status" value="1"/>
</dbReference>
<feature type="transmembrane region" description="Helical" evidence="1">
    <location>
        <begin position="389"/>
        <end position="408"/>
    </location>
</feature>
<keyword evidence="1" id="KW-0812">Transmembrane</keyword>
<keyword evidence="1" id="KW-0472">Membrane</keyword>
<feature type="transmembrane region" description="Helical" evidence="1">
    <location>
        <begin position="270"/>
        <end position="289"/>
    </location>
</feature>
<feature type="signal peptide" evidence="2">
    <location>
        <begin position="1"/>
        <end position="20"/>
    </location>
</feature>
<sequence length="644" mass="72504">MAARLAPVFRLLYLACLASAQNKTSAPDHLGPEVGWQNSPGRRGTWDIMLSCATTIFACTWSIQHLNVPGKRDTFWTNLVRSAMWMLITILLPEFFLAHAIFELDMALKAKRMLNQGSTETESLSWQSKLSRIWKSTPATILMFCKSVPSNMFRFCKSIPAKISRLCKSAASKSRFLCGTTQLDHDAPASAVEDLPRPQPHEWTLRHCYFANMGGLYYRDEQLDDLDEVGRNRVIRFPLTAFQYAEHREALNAPDLTEDAIKDKSKRDTFARMVAVFQISYLVLSISVRRHRGLPYTQLEVVTLGFAVCGIVTYLFYWYKPQNVKIAIEVTPKPAGSFKSATRKPKSFEPKQDSIWEMLKNRKSQKERFVVERIRNDNISQEAAGGTHAMLPVLSVFSVAFNCIHLLGWNATFPTRAERIVWQALLLCSIIIPAVGLAVILLSQITLPAGDPPSFVIGCSRVLQELAWHHPDQRQLHDAQDVLERACHSDDTAPSRRTHFGEIFPGSITAAASDILSHAQKRGSEPSTAPSHVTKWTLREAALLFVSRETMPQDLPKSFPKDFKRLVNHLEGNATKKLMENANTYVFPRRSLVPNSLNLAVLYVTSILYAASRLGILALALSSLRSLPEGVYVTTWTKYIPSFH</sequence>
<keyword evidence="1" id="KW-1133">Transmembrane helix</keyword>
<evidence type="ECO:0000256" key="1">
    <source>
        <dbReference type="SAM" id="Phobius"/>
    </source>
</evidence>
<gene>
    <name evidence="3" type="ORF">BBO_07526</name>
</gene>
<keyword evidence="2" id="KW-0732">Signal</keyword>